<evidence type="ECO:0000313" key="7">
    <source>
        <dbReference type="EnsemblMetazoa" id="CapteP37881"/>
    </source>
</evidence>
<dbReference type="Pfam" id="PF10507">
    <property type="entry name" value="TMEM65"/>
    <property type="match status" value="1"/>
</dbReference>
<feature type="non-terminal residue" evidence="6">
    <location>
        <position position="124"/>
    </location>
</feature>
<keyword evidence="4 5" id="KW-0472">Membrane</keyword>
<dbReference type="PANTHER" id="PTHR21706">
    <property type="entry name" value="TRANSMEMBRANE PROTEIN 65"/>
    <property type="match status" value="1"/>
</dbReference>
<feature type="transmembrane region" description="Helical" evidence="5">
    <location>
        <begin position="6"/>
        <end position="26"/>
    </location>
</feature>
<reference evidence="7" key="3">
    <citation type="submission" date="2015-06" db="UniProtKB">
        <authorList>
            <consortium name="EnsemblMetazoa"/>
        </authorList>
    </citation>
    <scope>IDENTIFICATION</scope>
</reference>
<evidence type="ECO:0000313" key="6">
    <source>
        <dbReference type="EMBL" id="ELU12444.1"/>
    </source>
</evidence>
<organism evidence="6">
    <name type="scientific">Capitella teleta</name>
    <name type="common">Polychaete worm</name>
    <dbReference type="NCBI Taxonomy" id="283909"/>
    <lineage>
        <taxon>Eukaryota</taxon>
        <taxon>Metazoa</taxon>
        <taxon>Spiralia</taxon>
        <taxon>Lophotrochozoa</taxon>
        <taxon>Annelida</taxon>
        <taxon>Polychaeta</taxon>
        <taxon>Sedentaria</taxon>
        <taxon>Scolecida</taxon>
        <taxon>Capitellidae</taxon>
        <taxon>Capitella</taxon>
    </lineage>
</organism>
<feature type="non-terminal residue" evidence="6">
    <location>
        <position position="1"/>
    </location>
</feature>
<dbReference type="AlphaFoldDB" id="R7V1K0"/>
<dbReference type="InterPro" id="IPR019537">
    <property type="entry name" value="TMEM65"/>
</dbReference>
<protein>
    <recommendedName>
        <fullName evidence="9">Transmembrane protein 65</fullName>
    </recommendedName>
</protein>
<dbReference type="Proteomes" id="UP000014760">
    <property type="component" value="Unassembled WGS sequence"/>
</dbReference>
<dbReference type="EMBL" id="AMQN01005402">
    <property type="status" value="NOT_ANNOTATED_CDS"/>
    <property type="molecule type" value="Genomic_DNA"/>
</dbReference>
<dbReference type="STRING" id="283909.R7V1K0"/>
<reference evidence="8" key="1">
    <citation type="submission" date="2012-12" db="EMBL/GenBank/DDBJ databases">
        <authorList>
            <person name="Hellsten U."/>
            <person name="Grimwood J."/>
            <person name="Chapman J.A."/>
            <person name="Shapiro H."/>
            <person name="Aerts A."/>
            <person name="Otillar R.P."/>
            <person name="Terry A.Y."/>
            <person name="Boore J.L."/>
            <person name="Simakov O."/>
            <person name="Marletaz F."/>
            <person name="Cho S.-J."/>
            <person name="Edsinger-Gonzales E."/>
            <person name="Havlak P."/>
            <person name="Kuo D.-H."/>
            <person name="Larsson T."/>
            <person name="Lv J."/>
            <person name="Arendt D."/>
            <person name="Savage R."/>
            <person name="Osoegawa K."/>
            <person name="de Jong P."/>
            <person name="Lindberg D.R."/>
            <person name="Seaver E.C."/>
            <person name="Weisblat D.A."/>
            <person name="Putnam N.H."/>
            <person name="Grigoriev I.V."/>
            <person name="Rokhsar D.S."/>
        </authorList>
    </citation>
    <scope>NUCLEOTIDE SEQUENCE</scope>
    <source>
        <strain evidence="8">I ESC-2004</strain>
    </source>
</reference>
<name>R7V1K0_CAPTE</name>
<reference evidence="6 8" key="2">
    <citation type="journal article" date="2013" name="Nature">
        <title>Insights into bilaterian evolution from three spiralian genomes.</title>
        <authorList>
            <person name="Simakov O."/>
            <person name="Marletaz F."/>
            <person name="Cho S.J."/>
            <person name="Edsinger-Gonzales E."/>
            <person name="Havlak P."/>
            <person name="Hellsten U."/>
            <person name="Kuo D.H."/>
            <person name="Larsson T."/>
            <person name="Lv J."/>
            <person name="Arendt D."/>
            <person name="Savage R."/>
            <person name="Osoegawa K."/>
            <person name="de Jong P."/>
            <person name="Grimwood J."/>
            <person name="Chapman J.A."/>
            <person name="Shapiro H."/>
            <person name="Aerts A."/>
            <person name="Otillar R.P."/>
            <person name="Terry A.Y."/>
            <person name="Boore J.L."/>
            <person name="Grigoriev I.V."/>
            <person name="Lindberg D.R."/>
            <person name="Seaver E.C."/>
            <person name="Weisblat D.A."/>
            <person name="Putnam N.H."/>
            <person name="Rokhsar D.S."/>
        </authorList>
    </citation>
    <scope>NUCLEOTIDE SEQUENCE</scope>
    <source>
        <strain evidence="6 8">I ESC-2004</strain>
    </source>
</reference>
<dbReference type="GO" id="GO:0005739">
    <property type="term" value="C:mitochondrion"/>
    <property type="evidence" value="ECO:0007669"/>
    <property type="project" value="TreeGrafter"/>
</dbReference>
<comment type="subcellular location">
    <subcellularLocation>
        <location evidence="1">Membrane</location>
        <topology evidence="1">Multi-pass membrane protein</topology>
    </subcellularLocation>
</comment>
<evidence type="ECO:0008006" key="9">
    <source>
        <dbReference type="Google" id="ProtNLM"/>
    </source>
</evidence>
<dbReference type="HOGENOM" id="CLU_138911_0_0_1"/>
<accession>R7V1K0</accession>
<evidence type="ECO:0000256" key="3">
    <source>
        <dbReference type="ARBA" id="ARBA00022989"/>
    </source>
</evidence>
<evidence type="ECO:0000256" key="5">
    <source>
        <dbReference type="SAM" id="Phobius"/>
    </source>
</evidence>
<sequence length="124" mass="13350">TSSELWDVFVFHSVPFIGFGFLDNFIMIVAGEYIDVTIGAALGISTMAAAALGNLISDIAGVGSQGYIESVFMRLGMKTINLSPGQAQLFVTRCVVNFGRVIGIAIGCFIGMFPLLFFPNREEE</sequence>
<keyword evidence="2 5" id="KW-0812">Transmembrane</keyword>
<dbReference type="OMA" id="TGRCVEQ"/>
<evidence type="ECO:0000313" key="8">
    <source>
        <dbReference type="Proteomes" id="UP000014760"/>
    </source>
</evidence>
<keyword evidence="8" id="KW-1185">Reference proteome</keyword>
<dbReference type="EnsemblMetazoa" id="CapteT37881">
    <property type="protein sequence ID" value="CapteP37881"/>
    <property type="gene ID" value="CapteG37881"/>
</dbReference>
<proteinExistence type="predicted"/>
<dbReference type="EMBL" id="KB295955">
    <property type="protein sequence ID" value="ELU12444.1"/>
    <property type="molecule type" value="Genomic_DNA"/>
</dbReference>
<dbReference type="PANTHER" id="PTHR21706:SF15">
    <property type="entry name" value="TRANSMEMBRANE PROTEIN 65"/>
    <property type="match status" value="1"/>
</dbReference>
<gene>
    <name evidence="6" type="ORF">CAPTEDRAFT_37881</name>
</gene>
<evidence type="ECO:0000256" key="4">
    <source>
        <dbReference type="ARBA" id="ARBA00023136"/>
    </source>
</evidence>
<evidence type="ECO:0000256" key="1">
    <source>
        <dbReference type="ARBA" id="ARBA00004141"/>
    </source>
</evidence>
<dbReference type="GO" id="GO:0016020">
    <property type="term" value="C:membrane"/>
    <property type="evidence" value="ECO:0007669"/>
    <property type="project" value="UniProtKB-SubCell"/>
</dbReference>
<dbReference type="OrthoDB" id="430821at2759"/>
<keyword evidence="3 5" id="KW-1133">Transmembrane helix</keyword>
<feature type="transmembrane region" description="Helical" evidence="5">
    <location>
        <begin position="98"/>
        <end position="118"/>
    </location>
</feature>
<evidence type="ECO:0000256" key="2">
    <source>
        <dbReference type="ARBA" id="ARBA00022692"/>
    </source>
</evidence>